<gene>
    <name evidence="2" type="ORF">SAMN00777080_1213</name>
</gene>
<evidence type="ECO:0008006" key="4">
    <source>
        <dbReference type="Google" id="ProtNLM"/>
    </source>
</evidence>
<organism evidence="2 3">
    <name type="scientific">Aquiflexum balticum DSM 16537</name>
    <dbReference type="NCBI Taxonomy" id="758820"/>
    <lineage>
        <taxon>Bacteria</taxon>
        <taxon>Pseudomonadati</taxon>
        <taxon>Bacteroidota</taxon>
        <taxon>Cytophagia</taxon>
        <taxon>Cytophagales</taxon>
        <taxon>Cyclobacteriaceae</taxon>
        <taxon>Aquiflexum</taxon>
    </lineage>
</organism>
<proteinExistence type="predicted"/>
<feature type="signal peptide" evidence="1">
    <location>
        <begin position="1"/>
        <end position="24"/>
    </location>
</feature>
<accession>A0A1W2H205</accession>
<dbReference type="RefSeq" id="WP_157370078.1">
    <property type="nucleotide sequence ID" value="NZ_LT838813.1"/>
</dbReference>
<evidence type="ECO:0000256" key="1">
    <source>
        <dbReference type="SAM" id="SignalP"/>
    </source>
</evidence>
<keyword evidence="3" id="KW-1185">Reference proteome</keyword>
<protein>
    <recommendedName>
        <fullName evidence="4">Toxin ETX/toxin MTX2</fullName>
    </recommendedName>
</protein>
<dbReference type="OrthoDB" id="1155031at2"/>
<name>A0A1W2H205_9BACT</name>
<dbReference type="AlphaFoldDB" id="A0A1W2H205"/>
<keyword evidence="1" id="KW-0732">Signal</keyword>
<evidence type="ECO:0000313" key="2">
    <source>
        <dbReference type="EMBL" id="SMD42652.1"/>
    </source>
</evidence>
<evidence type="ECO:0000313" key="3">
    <source>
        <dbReference type="Proteomes" id="UP000192333"/>
    </source>
</evidence>
<dbReference type="EMBL" id="LT838813">
    <property type="protein sequence ID" value="SMD42652.1"/>
    <property type="molecule type" value="Genomic_DNA"/>
</dbReference>
<sequence length="548" mass="60446">MKNKNGFIALMTGLLLLFHFSCTENEEPTPPPGEIKEGQGISENELDAYEGEVGLVLNARQVARKGYRPTVAEVEIQTSGEVLRKTVPLDPFGFMGLLKFPVNELTEAQLTQITDGVQVLVTLKDETNQEIVTKSNLGTISLLPNLSPVTINADFVQETEEASDLLLMEGTGLYFQKLNDEGMPVPQAMRWNRTPNFGNVMTFSTNETFSGDQPDFLFNIFPVPGRGNTFYIRLVSTGHYLRVTEAFYGASIPARIHIAPVNSGRNSLINVSNSDKESYHFQIRKVRDGVFELLDHRNRPIREAAGVGLTVNFPGAKNFTMRIVAKEVEWSAQPITSSILEPILPKVTSGFSFNSTLTNCSGGQLQQTVGADFSEVRTTTVGWSESISVNTSKSVSVSATLGVTIKASFFGKGAEYNASVTKGFEWSQSITSSSSQYESQTISKSESYFSSRVITVPPRSASLVYDAYQYYENVRVNYVQRIRISGRNENGRSLTGEEIKSLFIFSNFNGVINSVEENSVVVTLTGFTILDKFIETQSTVREVPPNCS</sequence>
<reference evidence="3" key="1">
    <citation type="submission" date="2017-04" db="EMBL/GenBank/DDBJ databases">
        <authorList>
            <person name="Varghese N."/>
            <person name="Submissions S."/>
        </authorList>
    </citation>
    <scope>NUCLEOTIDE SEQUENCE [LARGE SCALE GENOMIC DNA]</scope>
    <source>
        <strain evidence="3">DSM 16537</strain>
    </source>
</reference>
<dbReference type="Gene3D" id="2.170.15.10">
    <property type="entry name" value="Proaerolysin, chain A, domain 3"/>
    <property type="match status" value="1"/>
</dbReference>
<feature type="chain" id="PRO_5011963990" description="Toxin ETX/toxin MTX2" evidence="1">
    <location>
        <begin position="25"/>
        <end position="548"/>
    </location>
</feature>
<dbReference type="Proteomes" id="UP000192333">
    <property type="component" value="Chromosome I"/>
</dbReference>